<feature type="domain" description="Peripheral subunit-binding (PSBD)" evidence="3">
    <location>
        <begin position="46"/>
        <end position="77"/>
    </location>
</feature>
<evidence type="ECO:0008006" key="6">
    <source>
        <dbReference type="Google" id="ProtNLM"/>
    </source>
</evidence>
<sequence length="253" mass="27470">MYEKLLQAFLSVLFYFTFFRFIDGLGRPWAQRCFQAAALHRRGLCGPAVKLLMLQYGINEKDVKATGPKHNILKGDVMGVIKAGNLKPVVFKVGPPPQPAPSSAKPQKAAAPAGPVGSVRHVDPFVDIPLSNQSIPHEYQSADIRADAILAIQADLRAKDVAVSINDFLIKAAALALRAVPEVNVRYANEQVQYMPTVDISVAVATPNGLITPIVFSADIMGVQDISARVRELAARARENKLQPQEFQGGTFT</sequence>
<feature type="domain" description="2-oxoacid dehydrogenase acyltransferase catalytic" evidence="2">
    <location>
        <begin position="131"/>
        <end position="253"/>
    </location>
</feature>
<dbReference type="PANTHER" id="PTHR23151:SF90">
    <property type="entry name" value="DIHYDROLIPOYLLYSINE-RESIDUE ACETYLTRANSFERASE COMPONENT OF PYRUVATE DEHYDROGENASE COMPLEX, MITOCHONDRIAL-RELATED"/>
    <property type="match status" value="1"/>
</dbReference>
<comment type="similarity">
    <text evidence="1">Belongs to the 2-oxoacid dehydrogenase family.</text>
</comment>
<dbReference type="Proteomes" id="UP000271889">
    <property type="component" value="Unassembled WGS sequence"/>
</dbReference>
<evidence type="ECO:0000313" key="5">
    <source>
        <dbReference type="Proteomes" id="UP000271889"/>
    </source>
</evidence>
<name>A0A3P6QAN7_CYLGO</name>
<evidence type="ECO:0000313" key="4">
    <source>
        <dbReference type="EMBL" id="VDK46922.1"/>
    </source>
</evidence>
<dbReference type="Gene3D" id="4.10.320.10">
    <property type="entry name" value="E3-binding domain"/>
    <property type="match status" value="1"/>
</dbReference>
<proteinExistence type="inferred from homology"/>
<dbReference type="InterPro" id="IPR023213">
    <property type="entry name" value="CAT-like_dom_sf"/>
</dbReference>
<gene>
    <name evidence="4" type="ORF">CGOC_LOCUS899</name>
</gene>
<dbReference type="GO" id="GO:0045254">
    <property type="term" value="C:pyruvate dehydrogenase complex"/>
    <property type="evidence" value="ECO:0007669"/>
    <property type="project" value="InterPro"/>
</dbReference>
<dbReference type="GO" id="GO:0006086">
    <property type="term" value="P:pyruvate decarboxylation to acetyl-CoA"/>
    <property type="evidence" value="ECO:0007669"/>
    <property type="project" value="InterPro"/>
</dbReference>
<protein>
    <recommendedName>
        <fullName evidence="6">Peripheral subunit-binding (PSBD) domain-containing protein</fullName>
    </recommendedName>
</protein>
<dbReference type="InterPro" id="IPR045257">
    <property type="entry name" value="E2/Pdx1"/>
</dbReference>
<evidence type="ECO:0000259" key="3">
    <source>
        <dbReference type="Pfam" id="PF02817"/>
    </source>
</evidence>
<organism evidence="4 5">
    <name type="scientific">Cylicostephanus goldi</name>
    <name type="common">Nematode worm</name>
    <dbReference type="NCBI Taxonomy" id="71465"/>
    <lineage>
        <taxon>Eukaryota</taxon>
        <taxon>Metazoa</taxon>
        <taxon>Ecdysozoa</taxon>
        <taxon>Nematoda</taxon>
        <taxon>Chromadorea</taxon>
        <taxon>Rhabditida</taxon>
        <taxon>Rhabditina</taxon>
        <taxon>Rhabditomorpha</taxon>
        <taxon>Strongyloidea</taxon>
        <taxon>Strongylidae</taxon>
        <taxon>Cylicostephanus</taxon>
    </lineage>
</organism>
<dbReference type="OrthoDB" id="537444at2759"/>
<dbReference type="InterPro" id="IPR001078">
    <property type="entry name" value="2-oxoacid_DH_actylTfrase"/>
</dbReference>
<dbReference type="PANTHER" id="PTHR23151">
    <property type="entry name" value="DIHYDROLIPOAMIDE ACETYL/SUCCINYL-TRANSFERASE-RELATED"/>
    <property type="match status" value="1"/>
</dbReference>
<accession>A0A3P6QAN7</accession>
<dbReference type="SUPFAM" id="SSF47005">
    <property type="entry name" value="Peripheral subunit-binding domain of 2-oxo acid dehydrogenase complex"/>
    <property type="match status" value="1"/>
</dbReference>
<dbReference type="AlphaFoldDB" id="A0A3P6QAN7"/>
<evidence type="ECO:0000259" key="2">
    <source>
        <dbReference type="Pfam" id="PF00198"/>
    </source>
</evidence>
<evidence type="ECO:0000256" key="1">
    <source>
        <dbReference type="ARBA" id="ARBA00007317"/>
    </source>
</evidence>
<keyword evidence="5" id="KW-1185">Reference proteome</keyword>
<dbReference type="InterPro" id="IPR004167">
    <property type="entry name" value="PSBD"/>
</dbReference>
<dbReference type="EMBL" id="UYRV01001419">
    <property type="protein sequence ID" value="VDK46922.1"/>
    <property type="molecule type" value="Genomic_DNA"/>
</dbReference>
<dbReference type="InterPro" id="IPR036625">
    <property type="entry name" value="E3-bd_dom_sf"/>
</dbReference>
<dbReference type="Pfam" id="PF00198">
    <property type="entry name" value="2-oxoacid_dh"/>
    <property type="match status" value="1"/>
</dbReference>
<dbReference type="Pfam" id="PF02817">
    <property type="entry name" value="E3_binding"/>
    <property type="match status" value="1"/>
</dbReference>
<dbReference type="GO" id="GO:0004742">
    <property type="term" value="F:dihydrolipoyllysine-residue acetyltransferase activity"/>
    <property type="evidence" value="ECO:0007669"/>
    <property type="project" value="TreeGrafter"/>
</dbReference>
<reference evidence="4 5" key="1">
    <citation type="submission" date="2018-11" db="EMBL/GenBank/DDBJ databases">
        <authorList>
            <consortium name="Pathogen Informatics"/>
        </authorList>
    </citation>
    <scope>NUCLEOTIDE SEQUENCE [LARGE SCALE GENOMIC DNA]</scope>
</reference>
<dbReference type="Gene3D" id="3.30.559.10">
    <property type="entry name" value="Chloramphenicol acetyltransferase-like domain"/>
    <property type="match status" value="1"/>
</dbReference>
<dbReference type="SUPFAM" id="SSF52777">
    <property type="entry name" value="CoA-dependent acyltransferases"/>
    <property type="match status" value="1"/>
</dbReference>